<feature type="compositionally biased region" description="Basic and acidic residues" evidence="1">
    <location>
        <begin position="7"/>
        <end position="16"/>
    </location>
</feature>
<feature type="compositionally biased region" description="Basic and acidic residues" evidence="1">
    <location>
        <begin position="846"/>
        <end position="868"/>
    </location>
</feature>
<feature type="compositionally biased region" description="Low complexity" evidence="1">
    <location>
        <begin position="587"/>
        <end position="601"/>
    </location>
</feature>
<dbReference type="EMBL" id="BAAAMJ010000031">
    <property type="protein sequence ID" value="GAA1920927.1"/>
    <property type="molecule type" value="Genomic_DNA"/>
</dbReference>
<feature type="compositionally biased region" description="Gly residues" evidence="1">
    <location>
        <begin position="775"/>
        <end position="785"/>
    </location>
</feature>
<evidence type="ECO:0000259" key="3">
    <source>
        <dbReference type="Pfam" id="PF13699"/>
    </source>
</evidence>
<feature type="compositionally biased region" description="Basic and acidic residues" evidence="1">
    <location>
        <begin position="713"/>
        <end position="724"/>
    </location>
</feature>
<feature type="compositionally biased region" description="Basic and acidic residues" evidence="1">
    <location>
        <begin position="655"/>
        <end position="676"/>
    </location>
</feature>
<accession>A0ABP5ARM7</accession>
<dbReference type="InterPro" id="IPR025295">
    <property type="entry name" value="eCIS_core_dom"/>
</dbReference>
<feature type="compositionally biased region" description="Basic and acidic residues" evidence="1">
    <location>
        <begin position="1097"/>
        <end position="1118"/>
    </location>
</feature>
<feature type="region of interest" description="Disordered" evidence="1">
    <location>
        <begin position="1535"/>
        <end position="1666"/>
    </location>
</feature>
<feature type="compositionally biased region" description="Acidic residues" evidence="1">
    <location>
        <begin position="1119"/>
        <end position="1132"/>
    </location>
</feature>
<feature type="transmembrane region" description="Helical" evidence="2">
    <location>
        <begin position="1422"/>
        <end position="1453"/>
    </location>
</feature>
<feature type="compositionally biased region" description="Basic and acidic residues" evidence="1">
    <location>
        <begin position="902"/>
        <end position="913"/>
    </location>
</feature>
<feature type="compositionally biased region" description="Basic and acidic residues" evidence="1">
    <location>
        <begin position="970"/>
        <end position="983"/>
    </location>
</feature>
<dbReference type="PANTHER" id="PTHR13428:SF12">
    <property type="entry name" value="INNER NUCLEAR MEMBRANE PROTEIN MAN1"/>
    <property type="match status" value="1"/>
</dbReference>
<feature type="compositionally biased region" description="Polar residues" evidence="1">
    <location>
        <begin position="688"/>
        <end position="699"/>
    </location>
</feature>
<feature type="region of interest" description="Disordered" evidence="1">
    <location>
        <begin position="1713"/>
        <end position="1743"/>
    </location>
</feature>
<protein>
    <recommendedName>
        <fullName evidence="3">eCIS core domain-containing protein</fullName>
    </recommendedName>
</protein>
<dbReference type="InterPro" id="IPR052277">
    <property type="entry name" value="INM_ESCRT-Associated"/>
</dbReference>
<feature type="compositionally biased region" description="Low complexity" evidence="1">
    <location>
        <begin position="1580"/>
        <end position="1635"/>
    </location>
</feature>
<feature type="region of interest" description="Disordered" evidence="1">
    <location>
        <begin position="1"/>
        <end position="47"/>
    </location>
</feature>
<feature type="transmembrane region" description="Helical" evidence="2">
    <location>
        <begin position="1459"/>
        <end position="1478"/>
    </location>
</feature>
<dbReference type="RefSeq" id="WP_344262872.1">
    <property type="nucleotide sequence ID" value="NZ_BAAAMJ010000031.1"/>
</dbReference>
<keyword evidence="2" id="KW-1133">Transmembrane helix</keyword>
<feature type="region of interest" description="Disordered" evidence="1">
    <location>
        <begin position="259"/>
        <end position="830"/>
    </location>
</feature>
<feature type="compositionally biased region" description="Basic and acidic residues" evidence="1">
    <location>
        <begin position="284"/>
        <end position="301"/>
    </location>
</feature>
<evidence type="ECO:0000256" key="2">
    <source>
        <dbReference type="SAM" id="Phobius"/>
    </source>
</evidence>
<feature type="compositionally biased region" description="Low complexity" evidence="1">
    <location>
        <begin position="1544"/>
        <end position="1554"/>
    </location>
</feature>
<feature type="compositionally biased region" description="Basic and acidic residues" evidence="1">
    <location>
        <begin position="1135"/>
        <end position="1158"/>
    </location>
</feature>
<feature type="compositionally biased region" description="Basic and acidic residues" evidence="1">
    <location>
        <begin position="141"/>
        <end position="156"/>
    </location>
</feature>
<reference evidence="5" key="1">
    <citation type="journal article" date="2019" name="Int. J. Syst. Evol. Microbiol.">
        <title>The Global Catalogue of Microorganisms (GCM) 10K type strain sequencing project: providing services to taxonomists for standard genome sequencing and annotation.</title>
        <authorList>
            <consortium name="The Broad Institute Genomics Platform"/>
            <consortium name="The Broad Institute Genome Sequencing Center for Infectious Disease"/>
            <person name="Wu L."/>
            <person name="Ma J."/>
        </authorList>
    </citation>
    <scope>NUCLEOTIDE SEQUENCE [LARGE SCALE GENOMIC DNA]</scope>
    <source>
        <strain evidence="5">JCM 13581</strain>
    </source>
</reference>
<feature type="compositionally biased region" description="Basic and acidic residues" evidence="1">
    <location>
        <begin position="877"/>
        <end position="894"/>
    </location>
</feature>
<dbReference type="Pfam" id="PF13699">
    <property type="entry name" value="eCIS_core"/>
    <property type="match status" value="1"/>
</dbReference>
<feature type="transmembrane region" description="Helical" evidence="2">
    <location>
        <begin position="1490"/>
        <end position="1510"/>
    </location>
</feature>
<feature type="transmembrane region" description="Helical" evidence="2">
    <location>
        <begin position="1239"/>
        <end position="1262"/>
    </location>
</feature>
<feature type="domain" description="eCIS core" evidence="3">
    <location>
        <begin position="45"/>
        <end position="120"/>
    </location>
</feature>
<feature type="region of interest" description="Disordered" evidence="1">
    <location>
        <begin position="1064"/>
        <end position="1179"/>
    </location>
</feature>
<feature type="compositionally biased region" description="Acidic residues" evidence="1">
    <location>
        <begin position="372"/>
        <end position="390"/>
    </location>
</feature>
<name>A0ABP5ARM7_9ACTN</name>
<sequence length="2147" mass="230500">MSTTRAPARDGRSPGEHKRRRGTSRPGGAATVPEPREIVGGAGRPLDPAVRRELEERLGHDFGRVRVHTDRDAAGLAALLGADAVTVGEDIFFAENTFRPGTESGRALLAHELLHTVQAPETPGALRTGRGLGAVSLPENPAEHEAETGARTDPEQHGQPGGPEVSRRPTPGWLRYATADADRMRTERLDPATLVDRLTAGIVRSLRGDPADTSHRVRLQLARLSPELRDAVLAGLERRLPSSEHTRLRALVEESLEGPCPLDSAAAPMPLPGTAEGDEEEREPEEREGAAEQDWADRDYWAGEEQAEERPPGGRQESGAASPGQAVPGGDGPAAAPAADGEQGRAGGREQGQPGPGEQGREETGEGPEERSQEEEQQEEEQEEEREDDDGQRQEDEGQEQETGDDPGQQAENDAAAPPRVSPEDVEEDFTAGDGPLARHGPAGTDDSPREEEEPIGLAADAGQEISGIDSPPAGEPDASDDEPALRPEDFLPATDLDLSSVPTLDDEGLSPGSGASPAPPAMPSFPAPPPTRAELVEEARARRDAHDEEGPEPEPGDPESGVRPGPADDPARESGPEDSEAPDGETLGTTVTGGPAAGPVSTAGIRSEQDLQPRQSVEQEVGPDPESSQERLPEDPGPAPAVAPAADTAGSAGADREQTRDDPPATREDSERDGDGPDTGDTASLPEPSTNGTATRGSSLRGRATPSATRSAARERAGAEGRADAAPAPAAAFTSLSTPDGTAEAALTTVGPAEEQAHEPGTVAESAPDASMEPGGGECGGDQQAGGEEPEAAAECGGGGGEGEQKQMRAQVPDVSGQDPSAAVATAGTLPADRMLETLDGVDDAVERESADLHRELENAPPEKERPAGAPQTLHGEPHVGEPAEQVTERVRSINDVGEGEQERPEGEKILGSRDTTAPRPHVSAPGGEVSAEDVASIEAAVDAVPDTDPALNRTVGPAPKVELTGDSDPGRTDEQAGHLEDTTVQVLEVGRADAATPMGEDQIYPDVPPETLAGDVPGRSGGEGGGGQAGAEAAAVPGLPEVAEEEHGDEIDATVARARGDMATAYGEQEQGRATAEQQTEADIAQAEAENSEEQAGRREQVRGEVEGAREQLRADQDEEIEKADEEATEEYTGTHKEIDEERQDTDRRIEDRKDDDNEEIQEEREAAEQKAARKKKEEKKGSGGFFGWVASKVSSFFDTLLAGITAIFDAARAVVNGIIEGFRTFANAAIDAMRDLAVILINVFADALIALGDVLLAAFPELRDRFRDAVDEWRDSAIESVNILADALKDTVNAFLDDLAGALSALLNVLEAGLRAAVEFVREGLRKVVEMVKAAINAFGQFAVIAGHIAPDPGGWLSRMGSSAKEGVSDHLWPQLKAAVRQWFDAKVQGVLGLGRAVIDTLRKGCVSMKEIGRKAWEAILASLPMMIVMLVIEKLISLIVPAAGAILTIVQGLKAAWASISSIIAAIGAFIDYLKAVRAGPAACLFAKALALGAVALLDFIANFLLERIGKPLKAVGNGFKKLAKTIGKGLRKTGRGTRKAAGAATNAARADLRKAQTVLTTPPRSTTPPKPTSPTPSSAPTTSTPRPSTTGTTPSSPTTSPSSPTTSPSAGPSPTASAPTKPATPTPATSRPKRPETTRPKPAKPRKPVSPTGRALAASRSAVRRALQAVRRARRALGRRLRTSRVGRALTRSARTIRNSFRSLRTRLRDRSRLHTEQKRQRRQEGRKARKSKESKEARLRKIVARISPRLKRMLDKGVRRPVLKATLAGLKTWNRLRQLAIQGTSQFDIRALLNPGMVTVAGVRIDSVELIRFIRKAAADVQEFTAKKATRRDLGFGDDKIMKVDRHTAQSNMIAEILRRGLFKTGRHVIQHIGKLAATVGLSQWRTQNPRNYFISPYGRKEQTEGEGLGHKYRSMFKNLSEQKQVRFAIEMLADLRGNTKPRRLPKWRFQRLYLHTLHAVEENRSPSDLVYRALAYDAAKDRKRSLQEMVNIIPMTGDVPKGAKPTPDERAQRQARFLNFHLEFEDLKKQKTRRRERVDRMMELTKSEGFTVADMETYTKTKRDEKEETEDAYMRKSWQRIAKEGNFRKTEAARRMERREIDFLTEWASLSGLDFSESQNGKRELFALIEKKIRYIYGVR</sequence>
<evidence type="ECO:0000313" key="5">
    <source>
        <dbReference type="Proteomes" id="UP001501303"/>
    </source>
</evidence>
<feature type="region of interest" description="Disordered" evidence="1">
    <location>
        <begin position="843"/>
        <end position="933"/>
    </location>
</feature>
<keyword evidence="5" id="KW-1185">Reference proteome</keyword>
<dbReference type="PANTHER" id="PTHR13428">
    <property type="entry name" value="INNER NUCLEAR MEMBRANE PROTEIN MAN1 LEM DOMAIN CONTAINING PROTEIN"/>
    <property type="match status" value="1"/>
</dbReference>
<feature type="compositionally biased region" description="Pro residues" evidence="1">
    <location>
        <begin position="1570"/>
        <end position="1579"/>
    </location>
</feature>
<evidence type="ECO:0000256" key="1">
    <source>
        <dbReference type="SAM" id="MobiDB-lite"/>
    </source>
</evidence>
<feature type="region of interest" description="Disordered" evidence="1">
    <location>
        <begin position="135"/>
        <end position="172"/>
    </location>
</feature>
<keyword evidence="2" id="KW-0812">Transmembrane</keyword>
<organism evidence="4 5">
    <name type="scientific">Streptomyces sodiiphilus</name>
    <dbReference type="NCBI Taxonomy" id="226217"/>
    <lineage>
        <taxon>Bacteria</taxon>
        <taxon>Bacillati</taxon>
        <taxon>Actinomycetota</taxon>
        <taxon>Actinomycetes</taxon>
        <taxon>Kitasatosporales</taxon>
        <taxon>Streptomycetaceae</taxon>
        <taxon>Streptomyces</taxon>
    </lineage>
</organism>
<feature type="region of interest" description="Disordered" evidence="1">
    <location>
        <begin position="945"/>
        <end position="1036"/>
    </location>
</feature>
<feature type="compositionally biased region" description="Basic and acidic residues" evidence="1">
    <location>
        <begin position="359"/>
        <end position="371"/>
    </location>
</feature>
<dbReference type="Proteomes" id="UP001501303">
    <property type="component" value="Unassembled WGS sequence"/>
</dbReference>
<gene>
    <name evidence="4" type="ORF">GCM10009716_31960</name>
</gene>
<evidence type="ECO:0000313" key="4">
    <source>
        <dbReference type="EMBL" id="GAA1920927.1"/>
    </source>
</evidence>
<feature type="compositionally biased region" description="Gly residues" evidence="1">
    <location>
        <begin position="344"/>
        <end position="358"/>
    </location>
</feature>
<proteinExistence type="predicted"/>
<feature type="compositionally biased region" description="Basic and acidic residues" evidence="1">
    <location>
        <begin position="535"/>
        <end position="549"/>
    </location>
</feature>
<feature type="compositionally biased region" description="Gly residues" evidence="1">
    <location>
        <begin position="1021"/>
        <end position="1031"/>
    </location>
</feature>
<keyword evidence="2" id="KW-0472">Membrane</keyword>
<comment type="caution">
    <text evidence="4">The sequence shown here is derived from an EMBL/GenBank/DDBJ whole genome shotgun (WGS) entry which is preliminary data.</text>
</comment>
<feature type="compositionally biased region" description="Low complexity" evidence="1">
    <location>
        <begin position="643"/>
        <end position="654"/>
    </location>
</feature>
<feature type="compositionally biased region" description="Pro residues" evidence="1">
    <location>
        <begin position="518"/>
        <end position="532"/>
    </location>
</feature>
<feature type="compositionally biased region" description="Low complexity" evidence="1">
    <location>
        <begin position="702"/>
        <end position="712"/>
    </location>
</feature>